<dbReference type="Proteomes" id="UP000759443">
    <property type="component" value="Unassembled WGS sequence"/>
</dbReference>
<dbReference type="GO" id="GO:0004604">
    <property type="term" value="F:phosphoadenylyl-sulfate reductase (thioredoxin) activity"/>
    <property type="evidence" value="ECO:0007669"/>
    <property type="project" value="UniProtKB-EC"/>
</dbReference>
<evidence type="ECO:0000256" key="9">
    <source>
        <dbReference type="ARBA" id="ARBA00024386"/>
    </source>
</evidence>
<dbReference type="EMBL" id="JAGGJU010000004">
    <property type="protein sequence ID" value="MBP1850252.1"/>
    <property type="molecule type" value="Genomic_DNA"/>
</dbReference>
<dbReference type="EC" id="1.8.4.10" evidence="9 14"/>
<evidence type="ECO:0000256" key="13">
    <source>
        <dbReference type="ARBA" id="ARBA00048441"/>
    </source>
</evidence>
<evidence type="ECO:0000256" key="6">
    <source>
        <dbReference type="ARBA" id="ARBA00023014"/>
    </source>
</evidence>
<reference evidence="16 17" key="1">
    <citation type="submission" date="2021-03" db="EMBL/GenBank/DDBJ databases">
        <title>Genomic Encyclopedia of Type Strains, Phase IV (KMG-IV): sequencing the most valuable type-strain genomes for metagenomic binning, comparative biology and taxonomic classification.</title>
        <authorList>
            <person name="Goeker M."/>
        </authorList>
    </citation>
    <scope>NUCLEOTIDE SEQUENCE [LARGE SCALE GENOMIC DNA]</scope>
    <source>
        <strain evidence="16 17">DSM 21600</strain>
    </source>
</reference>
<evidence type="ECO:0000256" key="5">
    <source>
        <dbReference type="ARBA" id="ARBA00023004"/>
    </source>
</evidence>
<evidence type="ECO:0000256" key="3">
    <source>
        <dbReference type="ARBA" id="ARBA00022723"/>
    </source>
</evidence>
<dbReference type="Gene3D" id="3.40.50.620">
    <property type="entry name" value="HUPs"/>
    <property type="match status" value="1"/>
</dbReference>
<comment type="similarity">
    <text evidence="1 14">Belongs to the PAPS reductase family. CysH subfamily.</text>
</comment>
<dbReference type="InterPro" id="IPR011798">
    <property type="entry name" value="APS_reductase"/>
</dbReference>
<evidence type="ECO:0000256" key="14">
    <source>
        <dbReference type="HAMAP-Rule" id="MF_00063"/>
    </source>
</evidence>
<comment type="pathway">
    <text evidence="8 14">Sulfur metabolism; hydrogen sulfide biosynthesis; sulfite from sulfate.</text>
</comment>
<dbReference type="HAMAP" id="MF_00063">
    <property type="entry name" value="CysH"/>
    <property type="match status" value="1"/>
</dbReference>
<feature type="active site" description="Nucleophile; cysteine thiosulfonate intermediate" evidence="14">
    <location>
        <position position="232"/>
    </location>
</feature>
<evidence type="ECO:0000313" key="17">
    <source>
        <dbReference type="Proteomes" id="UP000759443"/>
    </source>
</evidence>
<feature type="binding site" evidence="14">
    <location>
        <position position="204"/>
    </location>
    <ligand>
        <name>[4Fe-4S] cluster</name>
        <dbReference type="ChEBI" id="CHEBI:49883"/>
    </ligand>
</feature>
<comment type="function">
    <text evidence="7 14">Catalyzes the formation of sulfite from adenosine 5'-phosphosulfate (APS) using thioredoxin as an electron donor.</text>
</comment>
<evidence type="ECO:0000256" key="8">
    <source>
        <dbReference type="ARBA" id="ARBA00024327"/>
    </source>
</evidence>
<keyword evidence="6 14" id="KW-0411">Iron-sulfur</keyword>
<dbReference type="InterPro" id="IPR014729">
    <property type="entry name" value="Rossmann-like_a/b/a_fold"/>
</dbReference>
<evidence type="ECO:0000259" key="15">
    <source>
        <dbReference type="Pfam" id="PF01507"/>
    </source>
</evidence>
<proteinExistence type="inferred from homology"/>
<feature type="binding site" evidence="14">
    <location>
        <position position="207"/>
    </location>
    <ligand>
        <name>[4Fe-4S] cluster</name>
        <dbReference type="ChEBI" id="CHEBI:49883"/>
    </ligand>
</feature>
<dbReference type="RefSeq" id="WP_209943878.1">
    <property type="nucleotide sequence ID" value="NZ_JAGGJU010000004.1"/>
</dbReference>
<protein>
    <recommendedName>
        <fullName evidence="10 14">Adenosine 5'-phosphosulfate reductase</fullName>
        <shortName evidence="14">APS reductase</shortName>
        <ecNumber evidence="9 14">1.8.4.10</ecNumber>
    </recommendedName>
    <alternativeName>
        <fullName evidence="12 14">5'-adenylylsulfate reductase</fullName>
    </alternativeName>
    <alternativeName>
        <fullName evidence="11 14">Thioredoxin-dependent 5'-adenylylsulfate reductase</fullName>
    </alternativeName>
</protein>
<evidence type="ECO:0000256" key="1">
    <source>
        <dbReference type="ARBA" id="ARBA00009732"/>
    </source>
</evidence>
<evidence type="ECO:0000256" key="12">
    <source>
        <dbReference type="ARBA" id="ARBA00032041"/>
    </source>
</evidence>
<comment type="caution">
    <text evidence="16">The sequence shown here is derived from an EMBL/GenBank/DDBJ whole genome shotgun (WGS) entry which is preliminary data.</text>
</comment>
<evidence type="ECO:0000256" key="10">
    <source>
        <dbReference type="ARBA" id="ARBA00029514"/>
    </source>
</evidence>
<evidence type="ECO:0000256" key="7">
    <source>
        <dbReference type="ARBA" id="ARBA00024298"/>
    </source>
</evidence>
<dbReference type="NCBIfam" id="NF002537">
    <property type="entry name" value="PRK02090.1"/>
    <property type="match status" value="1"/>
</dbReference>
<dbReference type="InterPro" id="IPR004511">
    <property type="entry name" value="PAPS/APS_Rdtase"/>
</dbReference>
<comment type="cofactor">
    <cofactor evidence="14">
        <name>[4Fe-4S] cluster</name>
        <dbReference type="ChEBI" id="CHEBI:49883"/>
    </cofactor>
    <text evidence="14">Binds 1 [4Fe-4S] cluster per subunit.</text>
</comment>
<dbReference type="PANTHER" id="PTHR46482:SF9">
    <property type="entry name" value="5'-ADENYLYLSULFATE REDUCTASE 1, CHLOROPLASTIC"/>
    <property type="match status" value="1"/>
</dbReference>
<gene>
    <name evidence="14" type="primary">cysH</name>
    <name evidence="16" type="ORF">J2Z17_001686</name>
</gene>
<keyword evidence="17" id="KW-1185">Reference proteome</keyword>
<comment type="catalytic activity">
    <reaction evidence="13 14">
        <text>[thioredoxin]-disulfide + sulfite + AMP + 2 H(+) = adenosine 5'-phosphosulfate + [thioredoxin]-dithiol</text>
        <dbReference type="Rhea" id="RHEA:21976"/>
        <dbReference type="Rhea" id="RHEA-COMP:10698"/>
        <dbReference type="Rhea" id="RHEA-COMP:10700"/>
        <dbReference type="ChEBI" id="CHEBI:15378"/>
        <dbReference type="ChEBI" id="CHEBI:17359"/>
        <dbReference type="ChEBI" id="CHEBI:29950"/>
        <dbReference type="ChEBI" id="CHEBI:50058"/>
        <dbReference type="ChEBI" id="CHEBI:58243"/>
        <dbReference type="ChEBI" id="CHEBI:456215"/>
        <dbReference type="EC" id="1.8.4.10"/>
    </reaction>
</comment>
<evidence type="ECO:0000256" key="2">
    <source>
        <dbReference type="ARBA" id="ARBA00022490"/>
    </source>
</evidence>
<keyword evidence="2 14" id="KW-0963">Cytoplasm</keyword>
<organism evidence="16 17">
    <name type="scientific">Rhizobium halophytocola</name>
    <dbReference type="NCBI Taxonomy" id="735519"/>
    <lineage>
        <taxon>Bacteria</taxon>
        <taxon>Pseudomonadati</taxon>
        <taxon>Pseudomonadota</taxon>
        <taxon>Alphaproteobacteria</taxon>
        <taxon>Hyphomicrobiales</taxon>
        <taxon>Rhizobiaceae</taxon>
        <taxon>Rhizobium/Agrobacterium group</taxon>
        <taxon>Rhizobium</taxon>
    </lineage>
</organism>
<name>A0ABS4DX44_9HYPH</name>
<accession>A0ABS4DX44</accession>
<keyword evidence="3 14" id="KW-0479">Metal-binding</keyword>
<dbReference type="PIRSF" id="PIRSF000857">
    <property type="entry name" value="PAPS_reductase"/>
    <property type="match status" value="1"/>
</dbReference>
<feature type="binding site" evidence="14">
    <location>
        <position position="122"/>
    </location>
    <ligand>
        <name>[4Fe-4S] cluster</name>
        <dbReference type="ChEBI" id="CHEBI:49883"/>
    </ligand>
</feature>
<feature type="binding site" evidence="14">
    <location>
        <position position="121"/>
    </location>
    <ligand>
        <name>[4Fe-4S] cluster</name>
        <dbReference type="ChEBI" id="CHEBI:49883"/>
    </ligand>
</feature>
<evidence type="ECO:0000313" key="16">
    <source>
        <dbReference type="EMBL" id="MBP1850252.1"/>
    </source>
</evidence>
<sequence length="249" mass="27273">MTFHSRQDTAAALDAQLGELDLAGRLALVAGLSGRAVFTTSLGIEDQVITAAIGLDRLDIEVSTLETGRLFQETVDLIGETEERFGLAIRRFRPDPADVEDFAAKYGINGFYESVEARHACCHVRKIVPLGKALEGASVWVTGLRRSQSGNRANTPFAEYDAERNLIKVNPLADWSIDDINAFVEAESVPINPLHARGYPSIGCEPCTRAIKPGEPERAGRWWWENDEKRECGLHVPDAAIPSLNSSSL</sequence>
<dbReference type="InterPro" id="IPR002500">
    <property type="entry name" value="PAPS_reduct_dom"/>
</dbReference>
<evidence type="ECO:0000256" key="11">
    <source>
        <dbReference type="ARBA" id="ARBA00030894"/>
    </source>
</evidence>
<keyword evidence="4 14" id="KW-0560">Oxidoreductase</keyword>
<dbReference type="PANTHER" id="PTHR46482">
    <property type="entry name" value="5'-ADENYLYLSULFATE REDUCTASE 3, CHLOROPLASTIC"/>
    <property type="match status" value="1"/>
</dbReference>
<dbReference type="NCBIfam" id="TIGR02055">
    <property type="entry name" value="APS_reductase"/>
    <property type="match status" value="1"/>
</dbReference>
<dbReference type="Pfam" id="PF01507">
    <property type="entry name" value="PAPS_reduct"/>
    <property type="match status" value="1"/>
</dbReference>
<dbReference type="SUPFAM" id="SSF52402">
    <property type="entry name" value="Adenine nucleotide alpha hydrolases-like"/>
    <property type="match status" value="1"/>
</dbReference>
<keyword evidence="5 14" id="KW-0408">Iron</keyword>
<feature type="domain" description="Phosphoadenosine phosphosulphate reductase" evidence="15">
    <location>
        <begin position="36"/>
        <end position="210"/>
    </location>
</feature>
<dbReference type="CDD" id="cd23945">
    <property type="entry name" value="PAPS_reductase"/>
    <property type="match status" value="1"/>
</dbReference>
<evidence type="ECO:0000256" key="4">
    <source>
        <dbReference type="ARBA" id="ARBA00023002"/>
    </source>
</evidence>
<comment type="subcellular location">
    <subcellularLocation>
        <location evidence="14">Cytoplasm</location>
    </subcellularLocation>
</comment>